<protein>
    <submittedName>
        <fullName evidence="1">Uncharacterized protein</fullName>
    </submittedName>
</protein>
<dbReference type="EMBL" id="BAAABX010000042">
    <property type="protein sequence ID" value="GAA0412120.1"/>
    <property type="molecule type" value="Genomic_DNA"/>
</dbReference>
<reference evidence="1 2" key="1">
    <citation type="journal article" date="2019" name="Int. J. Syst. Evol. Microbiol.">
        <title>The Global Catalogue of Microorganisms (GCM) 10K type strain sequencing project: providing services to taxonomists for standard genome sequencing and annotation.</title>
        <authorList>
            <consortium name="The Broad Institute Genomics Platform"/>
            <consortium name="The Broad Institute Genome Sequencing Center for Infectious Disease"/>
            <person name="Wu L."/>
            <person name="Ma J."/>
        </authorList>
    </citation>
    <scope>NUCLEOTIDE SEQUENCE [LARGE SCALE GENOMIC DNA]</scope>
    <source>
        <strain evidence="1 2">JCM 4788</strain>
    </source>
</reference>
<sequence length="57" mass="5724">MAASSLCNVDRGLTPALLSGRLVEVLIPAVAVAESAGDNAAALLELRRLIDAVAPAP</sequence>
<proteinExistence type="predicted"/>
<dbReference type="RefSeq" id="WP_344025549.1">
    <property type="nucleotide sequence ID" value="NZ_BAAABX010000042.1"/>
</dbReference>
<dbReference type="Proteomes" id="UP001500879">
    <property type="component" value="Unassembled WGS sequence"/>
</dbReference>
<name>A0ABN0YUW4_9ACTN</name>
<comment type="caution">
    <text evidence="1">The sequence shown here is derived from an EMBL/GenBank/DDBJ whole genome shotgun (WGS) entry which is preliminary data.</text>
</comment>
<evidence type="ECO:0000313" key="1">
    <source>
        <dbReference type="EMBL" id="GAA0412120.1"/>
    </source>
</evidence>
<gene>
    <name evidence="1" type="ORF">GCM10010357_36560</name>
</gene>
<accession>A0ABN0YUW4</accession>
<keyword evidence="2" id="KW-1185">Reference proteome</keyword>
<evidence type="ECO:0000313" key="2">
    <source>
        <dbReference type="Proteomes" id="UP001500879"/>
    </source>
</evidence>
<organism evidence="1 2">
    <name type="scientific">Streptomyces luteireticuli</name>
    <dbReference type="NCBI Taxonomy" id="173858"/>
    <lineage>
        <taxon>Bacteria</taxon>
        <taxon>Bacillati</taxon>
        <taxon>Actinomycetota</taxon>
        <taxon>Actinomycetes</taxon>
        <taxon>Kitasatosporales</taxon>
        <taxon>Streptomycetaceae</taxon>
        <taxon>Streptomyces</taxon>
    </lineage>
</organism>